<organism evidence="2 3">
    <name type="scientific">Flaviaesturariibacter amylovorans</name>
    <dbReference type="NCBI Taxonomy" id="1084520"/>
    <lineage>
        <taxon>Bacteria</taxon>
        <taxon>Pseudomonadati</taxon>
        <taxon>Bacteroidota</taxon>
        <taxon>Chitinophagia</taxon>
        <taxon>Chitinophagales</taxon>
        <taxon>Chitinophagaceae</taxon>
        <taxon>Flaviaestuariibacter</taxon>
    </lineage>
</organism>
<protein>
    <recommendedName>
        <fullName evidence="4">DUF4369 domain-containing protein</fullName>
    </recommendedName>
</protein>
<dbReference type="Proteomes" id="UP001501725">
    <property type="component" value="Unassembled WGS sequence"/>
</dbReference>
<keyword evidence="3" id="KW-1185">Reference proteome</keyword>
<feature type="chain" id="PRO_5045236246" description="DUF4369 domain-containing protein" evidence="1">
    <location>
        <begin position="20"/>
        <end position="302"/>
    </location>
</feature>
<feature type="signal peptide" evidence="1">
    <location>
        <begin position="1"/>
        <end position="19"/>
    </location>
</feature>
<evidence type="ECO:0000313" key="3">
    <source>
        <dbReference type="Proteomes" id="UP001501725"/>
    </source>
</evidence>
<accession>A0ABP8HDV6</accession>
<dbReference type="RefSeq" id="WP_345256991.1">
    <property type="nucleotide sequence ID" value="NZ_BAABGY010000011.1"/>
</dbReference>
<keyword evidence="1" id="KW-0732">Signal</keyword>
<sequence length="302" mass="33565">MRYLFVLAFLLCGRAYLGAQEVNGLYIGTLYNDTTRLLQHFELSLSQESGRIRGFAYTTFTVNDRFYYGIRKVKGLVREGKLFVEDDELLDNNFPEKPAKGVRKLLVLPVSGDGLVEILEGRWETNRTKQWAPVTGTVNLRRKKDSVGSALVARLNELRPGPAPQARPLPRREEPRTRVAPAAPVVLAFEARKSTALQTVAVRGDSLTIALYDNGVVDGDSVSIYLNGQAVLTHIKLSDTATRHTLRLPAGDRVELALLAENLGTLAPNTGLLQIIDGDRRHNIYFSADLQTNAKLVLQKQR</sequence>
<name>A0ABP8HDV6_9BACT</name>
<evidence type="ECO:0008006" key="4">
    <source>
        <dbReference type="Google" id="ProtNLM"/>
    </source>
</evidence>
<dbReference type="EMBL" id="BAABGY010000011">
    <property type="protein sequence ID" value="GAA4337940.1"/>
    <property type="molecule type" value="Genomic_DNA"/>
</dbReference>
<evidence type="ECO:0000313" key="2">
    <source>
        <dbReference type="EMBL" id="GAA4337940.1"/>
    </source>
</evidence>
<proteinExistence type="predicted"/>
<evidence type="ECO:0000256" key="1">
    <source>
        <dbReference type="SAM" id="SignalP"/>
    </source>
</evidence>
<gene>
    <name evidence="2" type="ORF">GCM10023184_34040</name>
</gene>
<comment type="caution">
    <text evidence="2">The sequence shown here is derived from an EMBL/GenBank/DDBJ whole genome shotgun (WGS) entry which is preliminary data.</text>
</comment>
<reference evidence="3" key="1">
    <citation type="journal article" date="2019" name="Int. J. Syst. Evol. Microbiol.">
        <title>The Global Catalogue of Microorganisms (GCM) 10K type strain sequencing project: providing services to taxonomists for standard genome sequencing and annotation.</title>
        <authorList>
            <consortium name="The Broad Institute Genomics Platform"/>
            <consortium name="The Broad Institute Genome Sequencing Center for Infectious Disease"/>
            <person name="Wu L."/>
            <person name="Ma J."/>
        </authorList>
    </citation>
    <scope>NUCLEOTIDE SEQUENCE [LARGE SCALE GENOMIC DNA]</scope>
    <source>
        <strain evidence="3">JCM 17919</strain>
    </source>
</reference>